<organism evidence="1 2">
    <name type="scientific">Azohydromonas lata</name>
    <dbReference type="NCBI Taxonomy" id="45677"/>
    <lineage>
        <taxon>Bacteria</taxon>
        <taxon>Pseudomonadati</taxon>
        <taxon>Pseudomonadota</taxon>
        <taxon>Betaproteobacteria</taxon>
        <taxon>Burkholderiales</taxon>
        <taxon>Sphaerotilaceae</taxon>
        <taxon>Azohydromonas</taxon>
    </lineage>
</organism>
<protein>
    <submittedName>
        <fullName evidence="1">Uncharacterized protein</fullName>
    </submittedName>
</protein>
<dbReference type="RefSeq" id="WP_322464723.1">
    <property type="nucleotide sequence ID" value="NZ_JAXOJX010000005.1"/>
</dbReference>
<sequence length="84" mass="8993">MEQDRPERSSGCEPRPLAQSAVGQVLVCEHCRQMHLQVGPLTLRLTDEAFADLAALLQSAQRARQAGVQACVEGDAAAAAAVWH</sequence>
<name>A0ABU5IDM1_9BURK</name>
<proteinExistence type="predicted"/>
<reference evidence="1 2" key="1">
    <citation type="submission" date="2023-11" db="EMBL/GenBank/DDBJ databases">
        <title>Draft genome of Azohydromonas lata strain H1 (DSM1123), a polyhydroxyalkanoate producer.</title>
        <authorList>
            <person name="Traversa D."/>
            <person name="D'Addabbo P."/>
            <person name="Pazzani C."/>
            <person name="Manzari C."/>
            <person name="Chiara M."/>
            <person name="Scrascia M."/>
        </authorList>
    </citation>
    <scope>NUCLEOTIDE SEQUENCE [LARGE SCALE GENOMIC DNA]</scope>
    <source>
        <strain evidence="1 2">H1</strain>
    </source>
</reference>
<evidence type="ECO:0000313" key="2">
    <source>
        <dbReference type="Proteomes" id="UP001293718"/>
    </source>
</evidence>
<dbReference type="EMBL" id="JAXOJX010000005">
    <property type="protein sequence ID" value="MDZ5456063.1"/>
    <property type="molecule type" value="Genomic_DNA"/>
</dbReference>
<comment type="caution">
    <text evidence="1">The sequence shown here is derived from an EMBL/GenBank/DDBJ whole genome shotgun (WGS) entry which is preliminary data.</text>
</comment>
<gene>
    <name evidence="1" type="ORF">SM757_05710</name>
</gene>
<keyword evidence="2" id="KW-1185">Reference proteome</keyword>
<dbReference type="Proteomes" id="UP001293718">
    <property type="component" value="Unassembled WGS sequence"/>
</dbReference>
<accession>A0ABU5IDM1</accession>
<evidence type="ECO:0000313" key="1">
    <source>
        <dbReference type="EMBL" id="MDZ5456063.1"/>
    </source>
</evidence>